<keyword evidence="10" id="KW-1185">Reference proteome</keyword>
<keyword evidence="2 7" id="KW-0812">Transmembrane</keyword>
<evidence type="ECO:0000256" key="5">
    <source>
        <dbReference type="SAM" id="Coils"/>
    </source>
</evidence>
<feature type="compositionally biased region" description="Polar residues" evidence="6">
    <location>
        <begin position="282"/>
        <end position="303"/>
    </location>
</feature>
<dbReference type="InParanoid" id="A0A369JLR2"/>
<dbReference type="PANTHER" id="PTHR15549:SF30">
    <property type="entry name" value="MID2 DOMAIN-CONTAINING PROTEIN"/>
    <property type="match status" value="1"/>
</dbReference>
<feature type="coiled-coil region" evidence="5">
    <location>
        <begin position="480"/>
        <end position="544"/>
    </location>
</feature>
<dbReference type="EMBL" id="LUEZ02000052">
    <property type="protein sequence ID" value="RDB22150.1"/>
    <property type="molecule type" value="Genomic_DNA"/>
</dbReference>
<keyword evidence="5" id="KW-0175">Coiled coil</keyword>
<feature type="signal peptide" evidence="8">
    <location>
        <begin position="1"/>
        <end position="22"/>
    </location>
</feature>
<dbReference type="OrthoDB" id="2758521at2759"/>
<keyword evidence="4 7" id="KW-0472">Membrane</keyword>
<dbReference type="InterPro" id="IPR051694">
    <property type="entry name" value="Immunoregulatory_rcpt-like"/>
</dbReference>
<proteinExistence type="predicted"/>
<comment type="subcellular location">
    <subcellularLocation>
        <location evidence="1">Membrane</location>
        <topology evidence="1">Single-pass membrane protein</topology>
    </subcellularLocation>
</comment>
<dbReference type="AlphaFoldDB" id="A0A369JLR2"/>
<evidence type="ECO:0000256" key="1">
    <source>
        <dbReference type="ARBA" id="ARBA00004167"/>
    </source>
</evidence>
<evidence type="ECO:0000256" key="3">
    <source>
        <dbReference type="ARBA" id="ARBA00022989"/>
    </source>
</evidence>
<evidence type="ECO:0000256" key="4">
    <source>
        <dbReference type="ARBA" id="ARBA00023136"/>
    </source>
</evidence>
<keyword evidence="3 7" id="KW-1133">Transmembrane helix</keyword>
<feature type="region of interest" description="Disordered" evidence="6">
    <location>
        <begin position="273"/>
        <end position="306"/>
    </location>
</feature>
<feature type="region of interest" description="Disordered" evidence="6">
    <location>
        <begin position="395"/>
        <end position="427"/>
    </location>
</feature>
<evidence type="ECO:0000256" key="7">
    <source>
        <dbReference type="SAM" id="Phobius"/>
    </source>
</evidence>
<reference evidence="9" key="1">
    <citation type="submission" date="2018-04" db="EMBL/GenBank/DDBJ databases">
        <title>Whole genome sequencing of Hypsizygus marmoreus.</title>
        <authorList>
            <person name="Choi I.-G."/>
            <person name="Min B."/>
            <person name="Kim J.-G."/>
            <person name="Kim S."/>
            <person name="Oh Y.-L."/>
            <person name="Kong W.-S."/>
            <person name="Park H."/>
            <person name="Jeong J."/>
            <person name="Song E.-S."/>
        </authorList>
    </citation>
    <scope>NUCLEOTIDE SEQUENCE [LARGE SCALE GENOMIC DNA]</scope>
    <source>
        <strain evidence="9">51987-8</strain>
    </source>
</reference>
<evidence type="ECO:0000256" key="6">
    <source>
        <dbReference type="SAM" id="MobiDB-lite"/>
    </source>
</evidence>
<dbReference type="PANTHER" id="PTHR15549">
    <property type="entry name" value="PAIRED IMMUNOGLOBULIN-LIKE TYPE 2 RECEPTOR"/>
    <property type="match status" value="1"/>
</dbReference>
<keyword evidence="8" id="KW-0732">Signal</keyword>
<evidence type="ECO:0000313" key="9">
    <source>
        <dbReference type="EMBL" id="RDB22150.1"/>
    </source>
</evidence>
<dbReference type="GO" id="GO:0071944">
    <property type="term" value="C:cell periphery"/>
    <property type="evidence" value="ECO:0007669"/>
    <property type="project" value="UniProtKB-ARBA"/>
</dbReference>
<evidence type="ECO:0000256" key="8">
    <source>
        <dbReference type="SAM" id="SignalP"/>
    </source>
</evidence>
<sequence>MAQQNYLFLSLLRCLLQRICKCLPLSPFGGVLHFCTLNDNLSIILCQSNSELAKDLIRVKRLRAVGPQLLASPSFFLWKRKRNVERLILFSFSMLFFGNFLLPLLSIFGLRAGAVPTNRTIDDSVGDSVTGSRPIYQPSLGVWEDATCRTCSIQPDQTRAFKGTWTAATYHPEVGSMSIELSFKGTAIYVFFILAGLILDITTETACNFILDGRVAGSFNHTPVTTSELQYDVLVYSQRNLRNIDHKLIIATSADHSIFVNFDYAIYTDNDTPAPAPSPSATKNGTSTATQTSQANHPKNNNSTGGTITPVGGIVGGVVGGVALIVAVILLLFLCKRRQRRSVRIGDETSPMAPFVPTGHNHSNGSSVPFTAASLQSSTPYHDYHLGHTNFIQSGTRGPSHSSMEVGASSTSNNATSSPLVHHGNETDPTVLSTLPSGEILMSVQSDQTSNSLSLLLAAPLRAATSSYPTTAEATRRARQQELDRQLQAVKREMQELKLGMQAETTRQMSVHGPQGVRSEEIELAEMRQQMQLMKEQLESLRMQQQSDWAQGLSDDPPPGYSVQTVRVKI</sequence>
<evidence type="ECO:0000313" key="10">
    <source>
        <dbReference type="Proteomes" id="UP000076154"/>
    </source>
</evidence>
<feature type="compositionally biased region" description="Low complexity" evidence="6">
    <location>
        <begin position="408"/>
        <end position="418"/>
    </location>
</feature>
<name>A0A369JLR2_HYPMA</name>
<feature type="transmembrane region" description="Helical" evidence="7">
    <location>
        <begin position="311"/>
        <end position="334"/>
    </location>
</feature>
<accession>A0A369JLR2</accession>
<protein>
    <submittedName>
        <fullName evidence="9">Uncharacterized protein</fullName>
    </submittedName>
</protein>
<evidence type="ECO:0000256" key="2">
    <source>
        <dbReference type="ARBA" id="ARBA00022692"/>
    </source>
</evidence>
<feature type="transmembrane region" description="Helical" evidence="7">
    <location>
        <begin position="87"/>
        <end position="110"/>
    </location>
</feature>
<gene>
    <name evidence="9" type="ORF">Hypma_010650</name>
</gene>
<dbReference type="Proteomes" id="UP000076154">
    <property type="component" value="Unassembled WGS sequence"/>
</dbReference>
<feature type="chain" id="PRO_5016845491" evidence="8">
    <location>
        <begin position="23"/>
        <end position="570"/>
    </location>
</feature>
<organism evidence="9 10">
    <name type="scientific">Hypsizygus marmoreus</name>
    <name type="common">White beech mushroom</name>
    <name type="synonym">Agaricus marmoreus</name>
    <dbReference type="NCBI Taxonomy" id="39966"/>
    <lineage>
        <taxon>Eukaryota</taxon>
        <taxon>Fungi</taxon>
        <taxon>Dikarya</taxon>
        <taxon>Basidiomycota</taxon>
        <taxon>Agaricomycotina</taxon>
        <taxon>Agaricomycetes</taxon>
        <taxon>Agaricomycetidae</taxon>
        <taxon>Agaricales</taxon>
        <taxon>Tricholomatineae</taxon>
        <taxon>Lyophyllaceae</taxon>
        <taxon>Hypsizygus</taxon>
    </lineage>
</organism>
<dbReference type="GO" id="GO:0016020">
    <property type="term" value="C:membrane"/>
    <property type="evidence" value="ECO:0007669"/>
    <property type="project" value="UniProtKB-SubCell"/>
</dbReference>
<feature type="region of interest" description="Disordered" evidence="6">
    <location>
        <begin position="545"/>
        <end position="570"/>
    </location>
</feature>
<comment type="caution">
    <text evidence="9">The sequence shown here is derived from an EMBL/GenBank/DDBJ whole genome shotgun (WGS) entry which is preliminary data.</text>
</comment>